<keyword evidence="1" id="KW-0812">Transmembrane</keyword>
<evidence type="ECO:0000313" key="3">
    <source>
        <dbReference type="Proteomes" id="UP000009376"/>
    </source>
</evidence>
<dbReference type="AlphaFoldDB" id="D6GUG0"/>
<dbReference type="Proteomes" id="UP000009376">
    <property type="component" value="Unassembled WGS sequence"/>
</dbReference>
<feature type="transmembrane region" description="Helical" evidence="1">
    <location>
        <begin position="6"/>
        <end position="26"/>
    </location>
</feature>
<proteinExistence type="predicted"/>
<keyword evidence="1" id="KW-0472">Membrane</keyword>
<gene>
    <name evidence="2" type="ORF">BJBARM5_0095</name>
</gene>
<reference evidence="2 3" key="1">
    <citation type="journal article" date="2010" name="Proc. Natl. Acad. Sci. U.S.A.">
        <title>Enigmatic, ultrasmall, uncultivated Archaea.</title>
        <authorList>
            <person name="Baker B.J."/>
            <person name="Comolli L.R."/>
            <person name="Dick G.J."/>
            <person name="Hauser L.J."/>
            <person name="Hyatt D."/>
            <person name="Dill B.D."/>
            <person name="Land M.L."/>
            <person name="Verberkmoes N.C."/>
            <person name="Hettich R.L."/>
            <person name="Banfield J.F."/>
        </authorList>
    </citation>
    <scope>NUCLEOTIDE SEQUENCE [LARGE SCALE GENOMIC DNA]</scope>
</reference>
<organism evidence="2 3">
    <name type="scientific">Candidatus Parvarchaeum acidophilus ARMAN-5</name>
    <dbReference type="NCBI Taxonomy" id="662762"/>
    <lineage>
        <taxon>Archaea</taxon>
        <taxon>Candidatus Parvarchaeota</taxon>
        <taxon>Candidatus Parvarchaeum</taxon>
    </lineage>
</organism>
<name>D6GUG0_PARA5</name>
<accession>D6GUG0</accession>
<protein>
    <submittedName>
        <fullName evidence="2">Uncharacterized protein</fullName>
    </submittedName>
</protein>
<keyword evidence="1" id="KW-1133">Transmembrane helix</keyword>
<dbReference type="EMBL" id="GG745546">
    <property type="protein sequence ID" value="EFD93088.1"/>
    <property type="molecule type" value="Genomic_DNA"/>
</dbReference>
<evidence type="ECO:0000256" key="1">
    <source>
        <dbReference type="SAM" id="Phobius"/>
    </source>
</evidence>
<sequence length="400" mass="42767">MAIERASIPAVVILILMLIAAVVIYIRLVPPPVAYKLLGINNTTTTKPSIPTGEYYAQLNTYLGGNSKPFNTSYAIGTFAVDYPILNTTVFNKTSVSIGSSILGSSSYNIDFNGSQQSTYFIEVTVKSVSGSPKMSFSLNGNSFFSTIPAKTETIIEKIPGSSVAKDILSITDSLNGFAFTQSFTLSSIKVIQETGKNRGYSVPVKVLTFSGIGDYSLDYTPIGYGSLTVSINNQIVSNISSGQDSEQIINIPSIVISKAIRNSNESNSVILPVSFNVVFQPAKNVSYEIADASMNYNIPFIAENSPTLYYSVNAVKGNYILTLDVNSIIKSGNVYLYFTPSGKNLTMNSSSLSSGENVLLIPSSYLGNNASSGNYSGTIELSSNGLVIPSYISLKSVVN</sequence>
<evidence type="ECO:0000313" key="2">
    <source>
        <dbReference type="EMBL" id="EFD93088.1"/>
    </source>
</evidence>